<name>A0AAF3ER01_9BILA</name>
<organism evidence="3 4">
    <name type="scientific">Mesorhabditis belari</name>
    <dbReference type="NCBI Taxonomy" id="2138241"/>
    <lineage>
        <taxon>Eukaryota</taxon>
        <taxon>Metazoa</taxon>
        <taxon>Ecdysozoa</taxon>
        <taxon>Nematoda</taxon>
        <taxon>Chromadorea</taxon>
        <taxon>Rhabditida</taxon>
        <taxon>Rhabditina</taxon>
        <taxon>Rhabditomorpha</taxon>
        <taxon>Rhabditoidea</taxon>
        <taxon>Rhabditidae</taxon>
        <taxon>Mesorhabditinae</taxon>
        <taxon>Mesorhabditis</taxon>
    </lineage>
</organism>
<evidence type="ECO:0000313" key="4">
    <source>
        <dbReference type="WBParaSite" id="MBELARI_LOCUS16438"/>
    </source>
</evidence>
<dbReference type="Proteomes" id="UP000887575">
    <property type="component" value="Unassembled WGS sequence"/>
</dbReference>
<protein>
    <submittedName>
        <fullName evidence="4">Uncharacterized protein</fullName>
    </submittedName>
</protein>
<feature type="signal peptide" evidence="2">
    <location>
        <begin position="1"/>
        <end position="15"/>
    </location>
</feature>
<reference evidence="4" key="1">
    <citation type="submission" date="2024-02" db="UniProtKB">
        <authorList>
            <consortium name="WormBaseParasite"/>
        </authorList>
    </citation>
    <scope>IDENTIFICATION</scope>
</reference>
<sequence length="387" mass="44081">MLSICFMLFFGLVFSEQIRIDLTEIDASYAVDGTKFDNMTSLFILTPTGNDRIVVQAYFEEQNETDFTLWDGIFTYSSKDLGKETWFGPNLSIDMDKNTNFRWALVFCRITQKTEALFNATQRDLFYLDEIVSYTVSVNPENYTYFVTFVHTLGYEYAQLTILPYIDDSTPDCQMTLYSYGNSENHDSSLVNFVDSAVLSFVATVEVPPGCSGSIWATTLREFNFNTVSLEEVPIHQGFVMSQGYPRANDLEKERPIEITYKVDDLFERREETQFVVDLVKMEKSGFLEINIGKDDHINVTTLTTSLGFEGQGAEMELLYKTENNGSFLLRFESRTPIEPKESTMATVTPKTTGETTTTTSKPTRSPFSLRTLGTFTFPPITRHTSE</sequence>
<dbReference type="WBParaSite" id="MBELARI_LOCUS16438">
    <property type="protein sequence ID" value="MBELARI_LOCUS16438"/>
    <property type="gene ID" value="MBELARI_LOCUS16438"/>
</dbReference>
<proteinExistence type="predicted"/>
<evidence type="ECO:0000313" key="3">
    <source>
        <dbReference type="Proteomes" id="UP000887575"/>
    </source>
</evidence>
<dbReference type="AlphaFoldDB" id="A0AAF3ER01"/>
<keyword evidence="3" id="KW-1185">Reference proteome</keyword>
<keyword evidence="2" id="KW-0732">Signal</keyword>
<accession>A0AAF3ER01</accession>
<feature type="region of interest" description="Disordered" evidence="1">
    <location>
        <begin position="340"/>
        <end position="369"/>
    </location>
</feature>
<feature type="chain" id="PRO_5041899195" evidence="2">
    <location>
        <begin position="16"/>
        <end position="387"/>
    </location>
</feature>
<evidence type="ECO:0000256" key="1">
    <source>
        <dbReference type="SAM" id="MobiDB-lite"/>
    </source>
</evidence>
<evidence type="ECO:0000256" key="2">
    <source>
        <dbReference type="SAM" id="SignalP"/>
    </source>
</evidence>
<feature type="compositionally biased region" description="Low complexity" evidence="1">
    <location>
        <begin position="347"/>
        <end position="364"/>
    </location>
</feature>